<dbReference type="Proteomes" id="UP000623129">
    <property type="component" value="Unassembled WGS sequence"/>
</dbReference>
<evidence type="ECO:0000256" key="5">
    <source>
        <dbReference type="ARBA" id="ARBA00023163"/>
    </source>
</evidence>
<evidence type="ECO:0000256" key="3">
    <source>
        <dbReference type="ARBA" id="ARBA00023015"/>
    </source>
</evidence>
<dbReference type="FunFam" id="4.10.280.10:FF:000017">
    <property type="entry name" value="Transcription factor bHLH66"/>
    <property type="match status" value="1"/>
</dbReference>
<keyword evidence="3" id="KW-0805">Transcription regulation</keyword>
<dbReference type="OrthoDB" id="759159at2759"/>
<dbReference type="Pfam" id="PF00010">
    <property type="entry name" value="HLH"/>
    <property type="match status" value="1"/>
</dbReference>
<dbReference type="GO" id="GO:0000981">
    <property type="term" value="F:DNA-binding transcription factor activity, RNA polymerase II-specific"/>
    <property type="evidence" value="ECO:0007669"/>
    <property type="project" value="TreeGrafter"/>
</dbReference>
<feature type="region of interest" description="Disordered" evidence="7">
    <location>
        <begin position="238"/>
        <end position="281"/>
    </location>
</feature>
<dbReference type="AlphaFoldDB" id="A0A833RC03"/>
<evidence type="ECO:0000256" key="1">
    <source>
        <dbReference type="ARBA" id="ARBA00004123"/>
    </source>
</evidence>
<protein>
    <submittedName>
        <fullName evidence="9">Transcription factor bHLH82</fullName>
    </submittedName>
</protein>
<feature type="domain" description="BHLH" evidence="8">
    <location>
        <begin position="275"/>
        <end position="324"/>
    </location>
</feature>
<dbReference type="SMART" id="SM00353">
    <property type="entry name" value="HLH"/>
    <property type="match status" value="1"/>
</dbReference>
<dbReference type="EMBL" id="SWLB01000005">
    <property type="protein sequence ID" value="KAF3338582.1"/>
    <property type="molecule type" value="Genomic_DNA"/>
</dbReference>
<evidence type="ECO:0000259" key="8">
    <source>
        <dbReference type="PROSITE" id="PS50888"/>
    </source>
</evidence>
<evidence type="ECO:0000256" key="4">
    <source>
        <dbReference type="ARBA" id="ARBA00023125"/>
    </source>
</evidence>
<name>A0A833RC03_9POAL</name>
<accession>A0A833RC03</accession>
<evidence type="ECO:0000313" key="9">
    <source>
        <dbReference type="EMBL" id="KAF3338582.1"/>
    </source>
</evidence>
<reference evidence="9" key="1">
    <citation type="submission" date="2020-01" db="EMBL/GenBank/DDBJ databases">
        <title>Genome sequence of Kobresia littledalei, the first chromosome-level genome in the family Cyperaceae.</title>
        <authorList>
            <person name="Qu G."/>
        </authorList>
    </citation>
    <scope>NUCLEOTIDE SEQUENCE</scope>
    <source>
        <strain evidence="9">C.B.Clarke</strain>
        <tissue evidence="9">Leaf</tissue>
    </source>
</reference>
<dbReference type="InterPro" id="IPR011598">
    <property type="entry name" value="bHLH_dom"/>
</dbReference>
<evidence type="ECO:0000256" key="7">
    <source>
        <dbReference type="SAM" id="MobiDB-lite"/>
    </source>
</evidence>
<dbReference type="InterPro" id="IPR036638">
    <property type="entry name" value="HLH_DNA-bd_sf"/>
</dbReference>
<comment type="subcellular location">
    <subcellularLocation>
        <location evidence="1">Nucleus</location>
    </subcellularLocation>
</comment>
<comment type="similarity">
    <text evidence="2">Belongs to the bHLH protein family.</text>
</comment>
<dbReference type="Gene3D" id="4.10.280.10">
    <property type="entry name" value="Helix-loop-helix DNA-binding domain"/>
    <property type="match status" value="1"/>
</dbReference>
<dbReference type="PROSITE" id="PS50888">
    <property type="entry name" value="BHLH"/>
    <property type="match status" value="1"/>
</dbReference>
<proteinExistence type="inferred from homology"/>
<gene>
    <name evidence="9" type="ORF">FCM35_KLT17419</name>
</gene>
<keyword evidence="5" id="KW-0804">Transcription</keyword>
<keyword evidence="6" id="KW-0539">Nucleus</keyword>
<dbReference type="GO" id="GO:0005634">
    <property type="term" value="C:nucleus"/>
    <property type="evidence" value="ECO:0007669"/>
    <property type="project" value="UniProtKB-SubCell"/>
</dbReference>
<dbReference type="GO" id="GO:0000978">
    <property type="term" value="F:RNA polymerase II cis-regulatory region sequence-specific DNA binding"/>
    <property type="evidence" value="ECO:0007669"/>
    <property type="project" value="TreeGrafter"/>
</dbReference>
<dbReference type="InterPro" id="IPR045843">
    <property type="entry name" value="IND-like"/>
</dbReference>
<dbReference type="GO" id="GO:0080147">
    <property type="term" value="P:root hair cell development"/>
    <property type="evidence" value="ECO:0007669"/>
    <property type="project" value="UniProtKB-ARBA"/>
</dbReference>
<dbReference type="PANTHER" id="PTHR16223:SF215">
    <property type="entry name" value="OS02G0564700 PROTEIN"/>
    <property type="match status" value="1"/>
</dbReference>
<dbReference type="PANTHER" id="PTHR16223">
    <property type="entry name" value="TRANSCRIPTION FACTOR BHLH83-RELATED"/>
    <property type="match status" value="1"/>
</dbReference>
<organism evidence="9 10">
    <name type="scientific">Carex littledalei</name>
    <dbReference type="NCBI Taxonomy" id="544730"/>
    <lineage>
        <taxon>Eukaryota</taxon>
        <taxon>Viridiplantae</taxon>
        <taxon>Streptophyta</taxon>
        <taxon>Embryophyta</taxon>
        <taxon>Tracheophyta</taxon>
        <taxon>Spermatophyta</taxon>
        <taxon>Magnoliopsida</taxon>
        <taxon>Liliopsida</taxon>
        <taxon>Poales</taxon>
        <taxon>Cyperaceae</taxon>
        <taxon>Cyperoideae</taxon>
        <taxon>Cariceae</taxon>
        <taxon>Carex</taxon>
        <taxon>Carex subgen. Euthyceras</taxon>
    </lineage>
</organism>
<dbReference type="GO" id="GO:0046983">
    <property type="term" value="F:protein dimerization activity"/>
    <property type="evidence" value="ECO:0007669"/>
    <property type="project" value="InterPro"/>
</dbReference>
<keyword evidence="10" id="KW-1185">Reference proteome</keyword>
<evidence type="ECO:0000256" key="6">
    <source>
        <dbReference type="ARBA" id="ARBA00023242"/>
    </source>
</evidence>
<comment type="caution">
    <text evidence="9">The sequence shown here is derived from an EMBL/GenBank/DDBJ whole genome shotgun (WGS) entry which is preliminary data.</text>
</comment>
<keyword evidence="4" id="KW-0238">DNA-binding</keyword>
<dbReference type="SUPFAM" id="SSF47459">
    <property type="entry name" value="HLH, helix-loop-helix DNA-binding domain"/>
    <property type="match status" value="1"/>
</dbReference>
<evidence type="ECO:0000313" key="10">
    <source>
        <dbReference type="Proteomes" id="UP000623129"/>
    </source>
</evidence>
<evidence type="ECO:0000256" key="2">
    <source>
        <dbReference type="ARBA" id="ARBA00005510"/>
    </source>
</evidence>
<sequence length="452" mass="48526">MSSLEMSILLGNAELTKIGTRVYALKRNKSVILFELVRAKAQPTNSEAIWLFARSVFYLKPKKMDGFTNPFLSSIWSHNNNTSEKIYSEVGLDPPVIIPNGEDAIVSSSLLVTNGGMKLTAASSLLPDTSLVEGGNGCALTNLPLPPFSGAELLSSNLTIWAPSSLANSDVSSFKDLGEFINLTPNSFDGQHPESFDPSVFSTQPKGLNGMNGLNLTSFTSGSEVSFIQTLPPQANTQLTSGGHASPAHATRVTTTTNAGLDGTFKPRARARRGHATDPHSIAERLRREKISERMKNLQELVPNSNKTDKASMLDEIIDYVKFLQLQVKVLSMSRLGATEAVVPLLTESQPEGSTGVLHLPSVSVGSTANVSLDGTAELQDSAAFEREVIQLMESNMTSAMQYLQNKGLCLMPIALASAISSQKGTHTSASAIPTARHQNSDSFLCNDVKEK</sequence>